<name>A0A137NUC5_CONC2</name>
<evidence type="ECO:0000313" key="2">
    <source>
        <dbReference type="EMBL" id="KXN66322.1"/>
    </source>
</evidence>
<dbReference type="InterPro" id="IPR052565">
    <property type="entry name" value="Glutaredoxin-like_YDR286C"/>
</dbReference>
<dbReference type="Proteomes" id="UP000070444">
    <property type="component" value="Unassembled WGS sequence"/>
</dbReference>
<accession>A0A137NUC5</accession>
<keyword evidence="3" id="KW-1185">Reference proteome</keyword>
<dbReference type="Gene3D" id="3.40.30.10">
    <property type="entry name" value="Glutaredoxin"/>
    <property type="match status" value="1"/>
</dbReference>
<keyword evidence="1" id="KW-0813">Transport</keyword>
<dbReference type="InterPro" id="IPR008554">
    <property type="entry name" value="Glutaredoxin-like"/>
</dbReference>
<dbReference type="PANTHER" id="PTHR33558">
    <property type="entry name" value="GLUTAREDOXIN-LIKE PROTEIN C5ORF63 HOMOLOG"/>
    <property type="match status" value="1"/>
</dbReference>
<dbReference type="InterPro" id="IPR036249">
    <property type="entry name" value="Thioredoxin-like_sf"/>
</dbReference>
<evidence type="ECO:0000256" key="1">
    <source>
        <dbReference type="RuleBase" id="RU363082"/>
    </source>
</evidence>
<dbReference type="OrthoDB" id="429967at2759"/>
<proteinExistence type="inferred from homology"/>
<dbReference type="AlphaFoldDB" id="A0A137NUC5"/>
<organism evidence="2 3">
    <name type="scientific">Conidiobolus coronatus (strain ATCC 28846 / CBS 209.66 / NRRL 28638)</name>
    <name type="common">Delacroixia coronata</name>
    <dbReference type="NCBI Taxonomy" id="796925"/>
    <lineage>
        <taxon>Eukaryota</taxon>
        <taxon>Fungi</taxon>
        <taxon>Fungi incertae sedis</taxon>
        <taxon>Zoopagomycota</taxon>
        <taxon>Entomophthoromycotina</taxon>
        <taxon>Entomophthoromycetes</taxon>
        <taxon>Entomophthorales</taxon>
        <taxon>Ancylistaceae</taxon>
        <taxon>Conidiobolus</taxon>
    </lineage>
</organism>
<dbReference type="SUPFAM" id="SSF52833">
    <property type="entry name" value="Thioredoxin-like"/>
    <property type="match status" value="1"/>
</dbReference>
<protein>
    <recommendedName>
        <fullName evidence="1">Glutaredoxin-like protein</fullName>
    </recommendedName>
</protein>
<sequence length="93" mass="10584">MSSKLTLSLFTSKTCSLCIPAYKAILNVQNTIPFTLNKVDISEPANKVHFAKYRYDIPVLTHSVGDVHKILQMHRIDEAKLINQLKEIESKNE</sequence>
<evidence type="ECO:0000313" key="3">
    <source>
        <dbReference type="Proteomes" id="UP000070444"/>
    </source>
</evidence>
<dbReference type="EMBL" id="KQ964740">
    <property type="protein sequence ID" value="KXN66322.1"/>
    <property type="molecule type" value="Genomic_DNA"/>
</dbReference>
<reference evidence="2 3" key="1">
    <citation type="journal article" date="2015" name="Genome Biol. Evol.">
        <title>Phylogenomic analyses indicate that early fungi evolved digesting cell walls of algal ancestors of land plants.</title>
        <authorList>
            <person name="Chang Y."/>
            <person name="Wang S."/>
            <person name="Sekimoto S."/>
            <person name="Aerts A.L."/>
            <person name="Choi C."/>
            <person name="Clum A."/>
            <person name="LaButti K.M."/>
            <person name="Lindquist E.A."/>
            <person name="Yee Ngan C."/>
            <person name="Ohm R.A."/>
            <person name="Salamov A.A."/>
            <person name="Grigoriev I.V."/>
            <person name="Spatafora J.W."/>
            <person name="Berbee M.L."/>
        </authorList>
    </citation>
    <scope>NUCLEOTIDE SEQUENCE [LARGE SCALE GENOMIC DNA]</scope>
    <source>
        <strain evidence="2 3">NRRL 28638</strain>
    </source>
</reference>
<dbReference type="Pfam" id="PF05768">
    <property type="entry name" value="Glrx-like"/>
    <property type="match status" value="1"/>
</dbReference>
<gene>
    <name evidence="2" type="ORF">CONCODRAFT_80523</name>
</gene>
<dbReference type="PANTHER" id="PTHR33558:SF1">
    <property type="entry name" value="GLUTAREDOXIN-LIKE PROTEIN C5ORF63 HOMOLOG"/>
    <property type="match status" value="1"/>
</dbReference>
<comment type="similarity">
    <text evidence="1">Belongs to the glutaredoxin family.</text>
</comment>
<keyword evidence="1" id="KW-0249">Electron transport</keyword>